<protein>
    <recommendedName>
        <fullName evidence="4">Protoporphyrinogen oxidase</fullName>
    </recommendedName>
</protein>
<proteinExistence type="predicted"/>
<feature type="compositionally biased region" description="Low complexity" evidence="1">
    <location>
        <begin position="90"/>
        <end position="101"/>
    </location>
</feature>
<dbReference type="AlphaFoldDB" id="F8A2W7"/>
<dbReference type="HOGENOM" id="CLU_142819_1_0_11"/>
<dbReference type="EMBL" id="CP002665">
    <property type="protein sequence ID" value="AEI10684.1"/>
    <property type="molecule type" value="Genomic_DNA"/>
</dbReference>
<dbReference type="RefSeq" id="WP_013882214.1">
    <property type="nucleotide sequence ID" value="NC_015671.1"/>
</dbReference>
<dbReference type="OrthoDB" id="5125216at2"/>
<sequence>MSGRITAFVVGTGVGYLLGTRHGRELVAKARGKAGQVWQDPRVQSYVHDVEDQAKQFAKDQAVSLKDKAVDAAKAAMSGTPATPPPPVPRTLVVEPDTPAP</sequence>
<evidence type="ECO:0008006" key="4">
    <source>
        <dbReference type="Google" id="ProtNLM"/>
    </source>
</evidence>
<organism evidence="2 3">
    <name type="scientific">Cellulomonas gilvus (strain ATCC 13127 / NRRL B-14078)</name>
    <name type="common">Cellvibrio gilvus</name>
    <dbReference type="NCBI Taxonomy" id="593907"/>
    <lineage>
        <taxon>Bacteria</taxon>
        <taxon>Bacillati</taxon>
        <taxon>Actinomycetota</taxon>
        <taxon>Actinomycetes</taxon>
        <taxon>Micrococcales</taxon>
        <taxon>Cellulomonadaceae</taxon>
        <taxon>Cellulomonas</taxon>
    </lineage>
</organism>
<accession>F8A2W7</accession>
<dbReference type="STRING" id="593907.Celgi_0156"/>
<evidence type="ECO:0000313" key="3">
    <source>
        <dbReference type="Proteomes" id="UP000000485"/>
    </source>
</evidence>
<reference evidence="3" key="1">
    <citation type="submission" date="2011-04" db="EMBL/GenBank/DDBJ databases">
        <title>Complete sequence of Cellvibrio gilvus ATCC 13127.</title>
        <authorList>
            <person name="Lucas S."/>
            <person name="Han J."/>
            <person name="Lapidus A."/>
            <person name="Cheng J.-F."/>
            <person name="Goodwin L."/>
            <person name="Pitluck S."/>
            <person name="Peters L."/>
            <person name="Munk A."/>
            <person name="Detter J.C."/>
            <person name="Han C."/>
            <person name="Tapia R."/>
            <person name="Land M."/>
            <person name="Hauser L."/>
            <person name="Kyrpides N."/>
            <person name="Ivanova N."/>
            <person name="Ovchinnikova G."/>
            <person name="Pagani I."/>
            <person name="Mead D."/>
            <person name="Brumm P."/>
            <person name="Woyke T."/>
        </authorList>
    </citation>
    <scope>NUCLEOTIDE SEQUENCE [LARGE SCALE GENOMIC DNA]</scope>
    <source>
        <strain evidence="3">ATCC 13127 / NRRL B-14078</strain>
    </source>
</reference>
<dbReference type="KEGG" id="cga:Celgi_0156"/>
<evidence type="ECO:0000256" key="1">
    <source>
        <dbReference type="SAM" id="MobiDB-lite"/>
    </source>
</evidence>
<dbReference type="Proteomes" id="UP000000485">
    <property type="component" value="Chromosome"/>
</dbReference>
<keyword evidence="3" id="KW-1185">Reference proteome</keyword>
<name>F8A2W7_CELGA</name>
<gene>
    <name evidence="2" type="ordered locus">Celgi_0156</name>
</gene>
<feature type="region of interest" description="Disordered" evidence="1">
    <location>
        <begin position="74"/>
        <end position="101"/>
    </location>
</feature>
<evidence type="ECO:0000313" key="2">
    <source>
        <dbReference type="EMBL" id="AEI10684.1"/>
    </source>
</evidence>
<dbReference type="eggNOG" id="ENOG5033C8D">
    <property type="taxonomic scope" value="Bacteria"/>
</dbReference>